<dbReference type="Gene3D" id="3.20.20.80">
    <property type="entry name" value="Glycosidases"/>
    <property type="match status" value="1"/>
</dbReference>
<dbReference type="Pfam" id="PF00704">
    <property type="entry name" value="Glyco_hydro_18"/>
    <property type="match status" value="1"/>
</dbReference>
<accession>A0A545SRY2</accession>
<evidence type="ECO:0000259" key="6">
    <source>
        <dbReference type="PROSITE" id="PS51910"/>
    </source>
</evidence>
<evidence type="ECO:0000313" key="7">
    <source>
        <dbReference type="EMBL" id="TQV67715.1"/>
    </source>
</evidence>
<organism evidence="7 8">
    <name type="scientific">Exilibacterium tricleocarpae</name>
    <dbReference type="NCBI Taxonomy" id="2591008"/>
    <lineage>
        <taxon>Bacteria</taxon>
        <taxon>Pseudomonadati</taxon>
        <taxon>Pseudomonadota</taxon>
        <taxon>Gammaproteobacteria</taxon>
        <taxon>Cellvibrionales</taxon>
        <taxon>Cellvibrionaceae</taxon>
        <taxon>Exilibacterium</taxon>
    </lineage>
</organism>
<dbReference type="GO" id="GO:0008061">
    <property type="term" value="F:chitin binding"/>
    <property type="evidence" value="ECO:0007669"/>
    <property type="project" value="InterPro"/>
</dbReference>
<dbReference type="AlphaFoldDB" id="A0A545SRY2"/>
<dbReference type="PROSITE" id="PS01095">
    <property type="entry name" value="GH18_1"/>
    <property type="match status" value="1"/>
</dbReference>
<dbReference type="InterPro" id="IPR050542">
    <property type="entry name" value="Glycosyl_Hydrlase18_Chitinase"/>
</dbReference>
<dbReference type="OrthoDB" id="315328at2"/>
<gene>
    <name evidence="7" type="ORF">FKG94_25180</name>
</gene>
<reference evidence="7 8" key="1">
    <citation type="submission" date="2019-06" db="EMBL/GenBank/DDBJ databases">
        <title>Whole genome sequence for Cellvibrionaceae sp. R142.</title>
        <authorList>
            <person name="Wang G."/>
        </authorList>
    </citation>
    <scope>NUCLEOTIDE SEQUENCE [LARGE SCALE GENOMIC DNA]</scope>
    <source>
        <strain evidence="7 8">R142</strain>
    </source>
</reference>
<name>A0A545SRY2_9GAMM</name>
<dbReference type="SMART" id="SM00636">
    <property type="entry name" value="Glyco_18"/>
    <property type="match status" value="1"/>
</dbReference>
<protein>
    <recommendedName>
        <fullName evidence="1">chitinase</fullName>
        <ecNumber evidence="1">3.2.1.14</ecNumber>
    </recommendedName>
</protein>
<evidence type="ECO:0000256" key="4">
    <source>
        <dbReference type="RuleBase" id="RU000489"/>
    </source>
</evidence>
<comment type="similarity">
    <text evidence="5">Belongs to the glycosyl hydrolase 18 family.</text>
</comment>
<evidence type="ECO:0000256" key="1">
    <source>
        <dbReference type="ARBA" id="ARBA00012729"/>
    </source>
</evidence>
<feature type="domain" description="GH18" evidence="6">
    <location>
        <begin position="1"/>
        <end position="312"/>
    </location>
</feature>
<keyword evidence="2 4" id="KW-0378">Hydrolase</keyword>
<dbReference type="CDD" id="cd02871">
    <property type="entry name" value="GH18_chitinase_D-like"/>
    <property type="match status" value="1"/>
</dbReference>
<dbReference type="GO" id="GO:0005975">
    <property type="term" value="P:carbohydrate metabolic process"/>
    <property type="evidence" value="ECO:0007669"/>
    <property type="project" value="InterPro"/>
</dbReference>
<dbReference type="InterPro" id="IPR001223">
    <property type="entry name" value="Glyco_hydro18_cat"/>
</dbReference>
<evidence type="ECO:0000313" key="8">
    <source>
        <dbReference type="Proteomes" id="UP000319732"/>
    </source>
</evidence>
<evidence type="ECO:0000256" key="3">
    <source>
        <dbReference type="ARBA" id="ARBA00023295"/>
    </source>
</evidence>
<dbReference type="Proteomes" id="UP000319732">
    <property type="component" value="Unassembled WGS sequence"/>
</dbReference>
<sequence>MPLRDVSPRFDVVNVSFAEPTSPTSGVMQFTPDGSTTEADFRAGMQALKARGQKVLISIGGANGQVQLTTASARNNFVTTMIDIIETYGFDGMDIDFEGHSLSFDFGDEDFRNPTTPLIVNTISAVRQICDHFGPDFLLTMAPETFFVQLGYRFYGGISPGADRRAGAYLPLIHALRDKLTFLQVQHYNSGPISGLDDQFYLPGVANFHVAMVDMLLKGFPIAGDSGKFFPPLRQDQVLIGLPATGLAGGGFTPVNEVQRALDCLVKAVNCASYNPGQSYPNLRGLMTWSINWDRFNNFEFSSSHRDYLDTLP</sequence>
<dbReference type="PROSITE" id="PS51910">
    <property type="entry name" value="GH18_2"/>
    <property type="match status" value="1"/>
</dbReference>
<dbReference type="GO" id="GO:0008843">
    <property type="term" value="F:endochitinase activity"/>
    <property type="evidence" value="ECO:0007669"/>
    <property type="project" value="UniProtKB-EC"/>
</dbReference>
<proteinExistence type="inferred from homology"/>
<dbReference type="PANTHER" id="PTHR45708:SF49">
    <property type="entry name" value="ENDOCHITINASE"/>
    <property type="match status" value="1"/>
</dbReference>
<dbReference type="EC" id="3.2.1.14" evidence="1"/>
<dbReference type="InterPro" id="IPR001579">
    <property type="entry name" value="Glyco_hydro_18_chit_AS"/>
</dbReference>
<evidence type="ECO:0000256" key="2">
    <source>
        <dbReference type="ARBA" id="ARBA00022801"/>
    </source>
</evidence>
<keyword evidence="3 4" id="KW-0326">Glycosidase</keyword>
<comment type="caution">
    <text evidence="7">The sequence shown here is derived from an EMBL/GenBank/DDBJ whole genome shotgun (WGS) entry which is preliminary data.</text>
</comment>
<keyword evidence="8" id="KW-1185">Reference proteome</keyword>
<dbReference type="EMBL" id="VHSG01000034">
    <property type="protein sequence ID" value="TQV67715.1"/>
    <property type="molecule type" value="Genomic_DNA"/>
</dbReference>
<dbReference type="InterPro" id="IPR017853">
    <property type="entry name" value="GH"/>
</dbReference>
<dbReference type="SUPFAM" id="SSF51445">
    <property type="entry name" value="(Trans)glycosidases"/>
    <property type="match status" value="1"/>
</dbReference>
<evidence type="ECO:0000256" key="5">
    <source>
        <dbReference type="RuleBase" id="RU004453"/>
    </source>
</evidence>
<dbReference type="InterPro" id="IPR011583">
    <property type="entry name" value="Chitinase_II/V-like_cat"/>
</dbReference>
<dbReference type="PANTHER" id="PTHR45708">
    <property type="entry name" value="ENDOCHITINASE"/>
    <property type="match status" value="1"/>
</dbReference>